<gene>
    <name evidence="3" type="ORF">SBA1_10026</name>
</gene>
<evidence type="ECO:0000259" key="2">
    <source>
        <dbReference type="PROSITE" id="PS50022"/>
    </source>
</evidence>
<protein>
    <submittedName>
        <fullName evidence="3">Cellulase</fullName>
    </submittedName>
</protein>
<organism evidence="3 4">
    <name type="scientific">Candidatus Sulfotelmatobacter kueseliae</name>
    <dbReference type="NCBI Taxonomy" id="2042962"/>
    <lineage>
        <taxon>Bacteria</taxon>
        <taxon>Pseudomonadati</taxon>
        <taxon>Acidobacteriota</taxon>
        <taxon>Terriglobia</taxon>
        <taxon>Terriglobales</taxon>
        <taxon>Candidatus Korobacteraceae</taxon>
        <taxon>Candidatus Sulfotelmatobacter</taxon>
    </lineage>
</organism>
<dbReference type="PROSITE" id="PS50022">
    <property type="entry name" value="FA58C_3"/>
    <property type="match status" value="1"/>
</dbReference>
<dbReference type="SUPFAM" id="SSF49785">
    <property type="entry name" value="Galactose-binding domain-like"/>
    <property type="match status" value="1"/>
</dbReference>
<name>A0A2U3JV67_9BACT</name>
<evidence type="ECO:0000313" key="4">
    <source>
        <dbReference type="Proteomes" id="UP000238701"/>
    </source>
</evidence>
<keyword evidence="1" id="KW-0732">Signal</keyword>
<reference evidence="4" key="1">
    <citation type="submission" date="2018-02" db="EMBL/GenBank/DDBJ databases">
        <authorList>
            <person name="Hausmann B."/>
        </authorList>
    </citation>
    <scope>NUCLEOTIDE SEQUENCE [LARGE SCALE GENOMIC DNA]</scope>
    <source>
        <strain evidence="4">Peat soil MAG SbA1</strain>
    </source>
</reference>
<proteinExistence type="predicted"/>
<evidence type="ECO:0000256" key="1">
    <source>
        <dbReference type="SAM" id="SignalP"/>
    </source>
</evidence>
<dbReference type="Gene3D" id="2.60.120.260">
    <property type="entry name" value="Galactose-binding domain-like"/>
    <property type="match status" value="1"/>
</dbReference>
<evidence type="ECO:0000313" key="3">
    <source>
        <dbReference type="EMBL" id="SPF31304.1"/>
    </source>
</evidence>
<dbReference type="InterPro" id="IPR000421">
    <property type="entry name" value="FA58C"/>
</dbReference>
<dbReference type="SUPFAM" id="SSF51445">
    <property type="entry name" value="(Trans)glycosidases"/>
    <property type="match status" value="1"/>
</dbReference>
<dbReference type="Pfam" id="PF22633">
    <property type="entry name" value="F5_F8_type_C_2"/>
    <property type="match status" value="1"/>
</dbReference>
<dbReference type="InterPro" id="IPR017853">
    <property type="entry name" value="GH"/>
</dbReference>
<feature type="chain" id="PRO_5015501913" evidence="1">
    <location>
        <begin position="23"/>
        <end position="728"/>
    </location>
</feature>
<feature type="domain" description="F5/8 type C" evidence="2">
    <location>
        <begin position="110"/>
        <end position="249"/>
    </location>
</feature>
<sequence>MKRTILVSALLLLCFPSFTLLAAQTVEVDTTHATNHFVPKETLGAGVDRISVEAIDKDLLQPTLGQTQASGWQPVTYRQNTELAIEAWHWNPQGTWSDPSGKGYFVGSATASEMIRYSYGYGLPRRGFTRNDGTDAAGFSRLTDGDLTSFWKSNPYLSERFTGESDALHPQWVVLDLAEMQEVNTIRIAWGEPYARRYVVQYFTGEDPFHAPTRGLWQTFAMGTVTSGKGGTETVRFSRGAMSVRFVRIWMTESSNTCDADGPTDPRNCVGYAIREIYLGMTSADGAFHDVIRHTPDQEQTATYCSSVDSWHQTSDLGPTTQAQVGFDLFFTSGVTRGLPAMIPVAVIYETPENAAAEIAYLENRKYPISYVEMGEEADGQFMLPEDYAALYLQWATALHKVDPALKLGGPSFTGENRDIEAWPDANGNVSWTGRFVNYLKQHGRLNDLAFFSFEHYPYDPCRNPWGALYEEPELVSHIMQVWRDDGVPADVPMFITEGNLSSAASESYQDIFAGIWLADYVGAFLNAGGKGVYFFHYLPLPMEPGCNGSPGTFGMFTINNNYEIQQPLAQFFVAQLINLEWVQPDGGVHQVYAAKSDVEDGAGHELVTAYAVKRPDGRWSLMLVNRDQQNAHKVRIAFQGQSDSAGNFAGPVEIATFGSTQYQWHPSATRFMAHAERAAEPTVVAYTKGWADPDGPIVRAKENAGKDTLYELPAASVTVIRGAVISK</sequence>
<dbReference type="Gene3D" id="2.60.40.1180">
    <property type="entry name" value="Golgi alpha-mannosidase II"/>
    <property type="match status" value="1"/>
</dbReference>
<dbReference type="Proteomes" id="UP000238701">
    <property type="component" value="Unassembled WGS sequence"/>
</dbReference>
<dbReference type="EMBL" id="OMOD01000001">
    <property type="protein sequence ID" value="SPF31304.1"/>
    <property type="molecule type" value="Genomic_DNA"/>
</dbReference>
<dbReference type="AlphaFoldDB" id="A0A2U3JV67"/>
<dbReference type="Gene3D" id="3.20.20.80">
    <property type="entry name" value="Glycosidases"/>
    <property type="match status" value="1"/>
</dbReference>
<dbReference type="OrthoDB" id="9758333at2"/>
<dbReference type="InterPro" id="IPR008979">
    <property type="entry name" value="Galactose-bd-like_sf"/>
</dbReference>
<feature type="signal peptide" evidence="1">
    <location>
        <begin position="1"/>
        <end position="22"/>
    </location>
</feature>
<accession>A0A2U3JV67</accession>
<dbReference type="InterPro" id="IPR013780">
    <property type="entry name" value="Glyco_hydro_b"/>
</dbReference>